<gene>
    <name evidence="1" type="ORF">GCM10014713_67260</name>
</gene>
<evidence type="ECO:0000313" key="2">
    <source>
        <dbReference type="Proteomes" id="UP000619486"/>
    </source>
</evidence>
<reference evidence="1" key="2">
    <citation type="submission" date="2020-09" db="EMBL/GenBank/DDBJ databases">
        <authorList>
            <person name="Sun Q."/>
            <person name="Ohkuma M."/>
        </authorList>
    </citation>
    <scope>NUCLEOTIDE SEQUENCE</scope>
    <source>
        <strain evidence="1">JCM 3172</strain>
    </source>
</reference>
<accession>A0A918LWQ5</accession>
<dbReference type="AlphaFoldDB" id="A0A918LWQ5"/>
<comment type="caution">
    <text evidence="1">The sequence shown here is derived from an EMBL/GenBank/DDBJ whole genome shotgun (WGS) entry which is preliminary data.</text>
</comment>
<dbReference type="Proteomes" id="UP000619486">
    <property type="component" value="Unassembled WGS sequence"/>
</dbReference>
<organism evidence="1 2">
    <name type="scientific">Streptomyces purpureus</name>
    <dbReference type="NCBI Taxonomy" id="1951"/>
    <lineage>
        <taxon>Bacteria</taxon>
        <taxon>Bacillati</taxon>
        <taxon>Actinomycetota</taxon>
        <taxon>Actinomycetes</taxon>
        <taxon>Kitasatosporales</taxon>
        <taxon>Streptomycetaceae</taxon>
        <taxon>Streptomyces</taxon>
    </lineage>
</organism>
<evidence type="ECO:0000313" key="1">
    <source>
        <dbReference type="EMBL" id="GGT64763.1"/>
    </source>
</evidence>
<name>A0A918LWQ5_9ACTN</name>
<reference evidence="1" key="1">
    <citation type="journal article" date="2014" name="Int. J. Syst. Evol. Microbiol.">
        <title>Complete genome sequence of Corynebacterium casei LMG S-19264T (=DSM 44701T), isolated from a smear-ripened cheese.</title>
        <authorList>
            <consortium name="US DOE Joint Genome Institute (JGI-PGF)"/>
            <person name="Walter F."/>
            <person name="Albersmeier A."/>
            <person name="Kalinowski J."/>
            <person name="Ruckert C."/>
        </authorList>
    </citation>
    <scope>NUCLEOTIDE SEQUENCE</scope>
    <source>
        <strain evidence="1">JCM 3172</strain>
    </source>
</reference>
<dbReference type="EMBL" id="BMQQ01000049">
    <property type="protein sequence ID" value="GGT64763.1"/>
    <property type="molecule type" value="Genomic_DNA"/>
</dbReference>
<proteinExistence type="predicted"/>
<keyword evidence="2" id="KW-1185">Reference proteome</keyword>
<sequence length="60" mass="7103">MQKFTADDPATRYEDIRMAPGYTTPDPFCSTRPDGTYHYPWHQYYADTDALWLALEFHAR</sequence>
<protein>
    <submittedName>
        <fullName evidence="1">Uncharacterized protein</fullName>
    </submittedName>
</protein>